<organism evidence="4 5">
    <name type="scientific">Azohydromonas caseinilytica</name>
    <dbReference type="NCBI Taxonomy" id="2728836"/>
    <lineage>
        <taxon>Bacteria</taxon>
        <taxon>Pseudomonadati</taxon>
        <taxon>Pseudomonadota</taxon>
        <taxon>Betaproteobacteria</taxon>
        <taxon>Burkholderiales</taxon>
        <taxon>Sphaerotilaceae</taxon>
        <taxon>Azohydromonas</taxon>
    </lineage>
</organism>
<dbReference type="PANTHER" id="PTHR43798">
    <property type="entry name" value="MONOACYLGLYCEROL LIPASE"/>
    <property type="match status" value="1"/>
</dbReference>
<dbReference type="EMBL" id="JABBFW010000039">
    <property type="protein sequence ID" value="NML18746.1"/>
    <property type="molecule type" value="Genomic_DNA"/>
</dbReference>
<dbReference type="GO" id="GO:0008233">
    <property type="term" value="F:peptidase activity"/>
    <property type="evidence" value="ECO:0007669"/>
    <property type="project" value="InterPro"/>
</dbReference>
<dbReference type="Gene3D" id="3.40.50.1820">
    <property type="entry name" value="alpha/beta hydrolase"/>
    <property type="match status" value="1"/>
</dbReference>
<comment type="caution">
    <text evidence="4">The sequence shown here is derived from an EMBL/GenBank/DDBJ whole genome shotgun (WGS) entry which is preliminary data.</text>
</comment>
<evidence type="ECO:0000313" key="5">
    <source>
        <dbReference type="Proteomes" id="UP000574067"/>
    </source>
</evidence>
<evidence type="ECO:0000259" key="3">
    <source>
        <dbReference type="Pfam" id="PF00561"/>
    </source>
</evidence>
<dbReference type="InterPro" id="IPR029058">
    <property type="entry name" value="AB_hydrolase_fold"/>
</dbReference>
<name>A0A848FHX0_9BURK</name>
<evidence type="ECO:0000256" key="1">
    <source>
        <dbReference type="ARBA" id="ARBA00010088"/>
    </source>
</evidence>
<dbReference type="InterPro" id="IPR002410">
    <property type="entry name" value="Peptidase_S33"/>
</dbReference>
<dbReference type="InterPro" id="IPR000073">
    <property type="entry name" value="AB_hydrolase_1"/>
</dbReference>
<dbReference type="AlphaFoldDB" id="A0A848FHX0"/>
<dbReference type="PROSITE" id="PS51257">
    <property type="entry name" value="PROKAR_LIPOPROTEIN"/>
    <property type="match status" value="1"/>
</dbReference>
<evidence type="ECO:0000256" key="2">
    <source>
        <dbReference type="ARBA" id="ARBA00022801"/>
    </source>
</evidence>
<dbReference type="GO" id="GO:0006508">
    <property type="term" value="P:proteolysis"/>
    <property type="evidence" value="ECO:0007669"/>
    <property type="project" value="InterPro"/>
</dbReference>
<dbReference type="Proteomes" id="UP000574067">
    <property type="component" value="Unassembled WGS sequence"/>
</dbReference>
<dbReference type="PANTHER" id="PTHR43798:SF33">
    <property type="entry name" value="HYDROLASE, PUTATIVE (AFU_ORTHOLOGUE AFUA_2G14860)-RELATED"/>
    <property type="match status" value="1"/>
</dbReference>
<proteinExistence type="inferred from homology"/>
<dbReference type="RefSeq" id="WP_169163636.1">
    <property type="nucleotide sequence ID" value="NZ_JABBFW010000039.1"/>
</dbReference>
<dbReference type="Pfam" id="PF00561">
    <property type="entry name" value="Abhydrolase_1"/>
    <property type="match status" value="1"/>
</dbReference>
<dbReference type="PRINTS" id="PR00793">
    <property type="entry name" value="PROAMNOPTASE"/>
</dbReference>
<gene>
    <name evidence="4" type="ORF">HHL10_27635</name>
</gene>
<keyword evidence="5" id="KW-1185">Reference proteome</keyword>
<comment type="similarity">
    <text evidence="1">Belongs to the peptidase S33 family.</text>
</comment>
<feature type="domain" description="AB hydrolase-1" evidence="3">
    <location>
        <begin position="64"/>
        <end position="336"/>
    </location>
</feature>
<dbReference type="GO" id="GO:0016020">
    <property type="term" value="C:membrane"/>
    <property type="evidence" value="ECO:0007669"/>
    <property type="project" value="TreeGrafter"/>
</dbReference>
<dbReference type="SUPFAM" id="SSF53474">
    <property type="entry name" value="alpha/beta-Hydrolases"/>
    <property type="match status" value="1"/>
</dbReference>
<sequence length="360" mass="40521">MRPFLLLWFFAPLLLLLQACTSRTEPYKELIGQPDNESIAVLEPVDIGGMRQWVLMRGEHVLNPVLLVLHGGPGDPSMGLAHAYQRELEKHFVVVQWDQRGSGKSYADTPPDTMTLERLQADTHEMVLWLLKRFEREGIYLLGHSWGSHLGLAEARKHPENLYAYIGTGQIIDLQQQEQLSHELALDRARAQGDDRMLDALEELGPPPYADAAAGLRLKYGALWKYRLMLDDASSPWSLLPTLLRSPEYSLPDVLHYVQGLSSALERLAAGEGTRFWQLKAPAPEGFEVPVFFISGDKDPVTPLALVDEYTGRLQAPMKQSYVLKDAGHFAFFTDPEPFAEAMLDILRRTTHLEAQPGYP</sequence>
<reference evidence="4 5" key="1">
    <citation type="submission" date="2020-04" db="EMBL/GenBank/DDBJ databases">
        <title>Azohydromonas sp. isolated from soil.</title>
        <authorList>
            <person name="Dahal R.H."/>
        </authorList>
    </citation>
    <scope>NUCLEOTIDE SEQUENCE [LARGE SCALE GENOMIC DNA]</scope>
    <source>
        <strain evidence="4 5">G-1-1-14</strain>
    </source>
</reference>
<evidence type="ECO:0000313" key="4">
    <source>
        <dbReference type="EMBL" id="NML18746.1"/>
    </source>
</evidence>
<dbReference type="InterPro" id="IPR050266">
    <property type="entry name" value="AB_hydrolase_sf"/>
</dbReference>
<protein>
    <submittedName>
        <fullName evidence="4">Alpha/beta hydrolase</fullName>
    </submittedName>
</protein>
<keyword evidence="2 4" id="KW-0378">Hydrolase</keyword>
<accession>A0A848FHX0</accession>